<sequence length="340" mass="35529">MILAGRPLRFMAMLLGGWVTFRVLLLWPYASEVTAGAIRSPGAPPVTARAVIALAQPEAARVSIALPPRSHRVTIRIPEAAPHDARALAASVDTSAGSPIASLFADLPDPGRAETPTQQSPIGRVPGPTGSRWTVSAWLVARGEGSTALAPGGTLGGSQAGLRASWRPIRSAPAALFWRMSRPLRTRGAEAALGVEVQPFARIPVRAALEQRFALEDGAAEGTALSLVGGVGDVPLAAGFRLDAYGQAGIIGLHRRIGFADGAASVMRPVAAWREVDLALGAGVWGAAQPGLSRLDVGPRAELRLPIARRRVRLGIEWRQRVAGNARPDSGPALTLGTDF</sequence>
<feature type="region of interest" description="Disordered" evidence="1">
    <location>
        <begin position="103"/>
        <end position="130"/>
    </location>
</feature>
<dbReference type="EMBL" id="QWLV01000003">
    <property type="protein sequence ID" value="RHW17737.1"/>
    <property type="molecule type" value="Genomic_DNA"/>
</dbReference>
<gene>
    <name evidence="2" type="ORF">D1610_09935</name>
</gene>
<evidence type="ECO:0000313" key="3">
    <source>
        <dbReference type="Proteomes" id="UP000266693"/>
    </source>
</evidence>
<protein>
    <submittedName>
        <fullName evidence="2">Uncharacterized protein</fullName>
    </submittedName>
</protein>
<dbReference type="AlphaFoldDB" id="A0A396RMR5"/>
<evidence type="ECO:0000313" key="2">
    <source>
        <dbReference type="EMBL" id="RHW17737.1"/>
    </source>
</evidence>
<name>A0A396RMR5_9SPHN</name>
<dbReference type="OrthoDB" id="7427399at2"/>
<keyword evidence="3" id="KW-1185">Reference proteome</keyword>
<proteinExistence type="predicted"/>
<organism evidence="2 3">
    <name type="scientific">Sphingomonas gilva</name>
    <dbReference type="NCBI Taxonomy" id="2305907"/>
    <lineage>
        <taxon>Bacteria</taxon>
        <taxon>Pseudomonadati</taxon>
        <taxon>Pseudomonadota</taxon>
        <taxon>Alphaproteobacteria</taxon>
        <taxon>Sphingomonadales</taxon>
        <taxon>Sphingomonadaceae</taxon>
        <taxon>Sphingomonas</taxon>
    </lineage>
</organism>
<reference evidence="2 3" key="1">
    <citation type="submission" date="2018-08" db="EMBL/GenBank/DDBJ databases">
        <title>The multiple taxonomic identification of Sphingomonas gilva.</title>
        <authorList>
            <person name="Zhu D."/>
            <person name="Zheng S."/>
        </authorList>
    </citation>
    <scope>NUCLEOTIDE SEQUENCE [LARGE SCALE GENOMIC DNA]</scope>
    <source>
        <strain evidence="2 3">ZDH117</strain>
    </source>
</reference>
<comment type="caution">
    <text evidence="2">The sequence shown here is derived from an EMBL/GenBank/DDBJ whole genome shotgun (WGS) entry which is preliminary data.</text>
</comment>
<dbReference type="RefSeq" id="WP_118864002.1">
    <property type="nucleotide sequence ID" value="NZ_QWLV01000003.1"/>
</dbReference>
<evidence type="ECO:0000256" key="1">
    <source>
        <dbReference type="SAM" id="MobiDB-lite"/>
    </source>
</evidence>
<accession>A0A396RMR5</accession>
<dbReference type="Proteomes" id="UP000266693">
    <property type="component" value="Unassembled WGS sequence"/>
</dbReference>